<dbReference type="CDD" id="cd04488">
    <property type="entry name" value="RecG_wedge_OBF"/>
    <property type="match status" value="1"/>
</dbReference>
<evidence type="ECO:0000256" key="8">
    <source>
        <dbReference type="ARBA" id="ARBA00049819"/>
    </source>
</evidence>
<dbReference type="Proteomes" id="UP000177159">
    <property type="component" value="Unassembled WGS sequence"/>
</dbReference>
<dbReference type="Gene3D" id="2.40.50.140">
    <property type="entry name" value="Nucleic acid-binding proteins"/>
    <property type="match status" value="1"/>
</dbReference>
<dbReference type="Pfam" id="PF00270">
    <property type="entry name" value="DEAD"/>
    <property type="match status" value="1"/>
</dbReference>
<dbReference type="GO" id="GO:0003678">
    <property type="term" value="F:DNA helicase activity"/>
    <property type="evidence" value="ECO:0007669"/>
    <property type="project" value="TreeGrafter"/>
</dbReference>
<dbReference type="GO" id="GO:0006281">
    <property type="term" value="P:DNA repair"/>
    <property type="evidence" value="ECO:0007669"/>
    <property type="project" value="UniProtKB-KW"/>
</dbReference>
<evidence type="ECO:0000256" key="6">
    <source>
        <dbReference type="ARBA" id="ARBA00023125"/>
    </source>
</evidence>
<dbReference type="PANTHER" id="PTHR47964:SF1">
    <property type="entry name" value="ATP-DEPENDENT DNA HELICASE HOMOLOG RECG, CHLOROPLASTIC"/>
    <property type="match status" value="1"/>
</dbReference>
<keyword evidence="4 11" id="KW-0347">Helicase</keyword>
<dbReference type="Pfam" id="PF00271">
    <property type="entry name" value="Helicase_C"/>
    <property type="match status" value="1"/>
</dbReference>
<dbReference type="SMART" id="SM00490">
    <property type="entry name" value="HELICc"/>
    <property type="match status" value="1"/>
</dbReference>
<dbReference type="PROSITE" id="PS51192">
    <property type="entry name" value="HELICASE_ATP_BIND_1"/>
    <property type="match status" value="1"/>
</dbReference>
<dbReference type="InterPro" id="IPR001650">
    <property type="entry name" value="Helicase_C-like"/>
</dbReference>
<accession>A0A1F7GV49</accession>
<evidence type="ECO:0000259" key="9">
    <source>
        <dbReference type="PROSITE" id="PS51192"/>
    </source>
</evidence>
<dbReference type="InterPro" id="IPR047112">
    <property type="entry name" value="RecG/Mfd"/>
</dbReference>
<feature type="domain" description="Helicase C-terminal" evidence="10">
    <location>
        <begin position="461"/>
        <end position="625"/>
    </location>
</feature>
<dbReference type="SMART" id="SM00487">
    <property type="entry name" value="DEXDc"/>
    <property type="match status" value="1"/>
</dbReference>
<dbReference type="Pfam" id="PF17191">
    <property type="entry name" value="RecG_wedge"/>
    <property type="match status" value="1"/>
</dbReference>
<dbReference type="InterPro" id="IPR012340">
    <property type="entry name" value="NA-bd_OB-fold"/>
</dbReference>
<dbReference type="InterPro" id="IPR011545">
    <property type="entry name" value="DEAD/DEAH_box_helicase_dom"/>
</dbReference>
<dbReference type="InterPro" id="IPR033454">
    <property type="entry name" value="RecG_wedge"/>
</dbReference>
<dbReference type="InterPro" id="IPR045562">
    <property type="entry name" value="RecG_dom3_C"/>
</dbReference>
<dbReference type="EMBL" id="MFZM01000030">
    <property type="protein sequence ID" value="OGK22910.1"/>
    <property type="molecule type" value="Genomic_DNA"/>
</dbReference>
<dbReference type="PROSITE" id="PS51194">
    <property type="entry name" value="HELICASE_CTER"/>
    <property type="match status" value="1"/>
</dbReference>
<evidence type="ECO:0000313" key="12">
    <source>
        <dbReference type="Proteomes" id="UP000177159"/>
    </source>
</evidence>
<evidence type="ECO:0000256" key="5">
    <source>
        <dbReference type="ARBA" id="ARBA00022840"/>
    </source>
</evidence>
<evidence type="ECO:0000256" key="1">
    <source>
        <dbReference type="ARBA" id="ARBA00022741"/>
    </source>
</evidence>
<dbReference type="GO" id="GO:0003677">
    <property type="term" value="F:DNA binding"/>
    <property type="evidence" value="ECO:0007669"/>
    <property type="project" value="UniProtKB-KW"/>
</dbReference>
<dbReference type="SUPFAM" id="SSF50249">
    <property type="entry name" value="Nucleic acid-binding proteins"/>
    <property type="match status" value="1"/>
</dbReference>
<proteinExistence type="predicted"/>
<dbReference type="GO" id="GO:0016787">
    <property type="term" value="F:hydrolase activity"/>
    <property type="evidence" value="ECO:0007669"/>
    <property type="project" value="UniProtKB-KW"/>
</dbReference>
<reference evidence="11 12" key="1">
    <citation type="journal article" date="2016" name="Nat. Commun.">
        <title>Thousands of microbial genomes shed light on interconnected biogeochemical processes in an aquifer system.</title>
        <authorList>
            <person name="Anantharaman K."/>
            <person name="Brown C.T."/>
            <person name="Hug L.A."/>
            <person name="Sharon I."/>
            <person name="Castelle C.J."/>
            <person name="Probst A.J."/>
            <person name="Thomas B.C."/>
            <person name="Singh A."/>
            <person name="Wilkins M.J."/>
            <person name="Karaoz U."/>
            <person name="Brodie E.L."/>
            <person name="Williams K.H."/>
            <person name="Hubbard S.S."/>
            <person name="Banfield J.F."/>
        </authorList>
    </citation>
    <scope>NUCLEOTIDE SEQUENCE [LARGE SCALE GENOMIC DNA]</scope>
</reference>
<evidence type="ECO:0000256" key="7">
    <source>
        <dbReference type="ARBA" id="ARBA00023204"/>
    </source>
</evidence>
<dbReference type="InterPro" id="IPR027417">
    <property type="entry name" value="P-loop_NTPase"/>
</dbReference>
<dbReference type="NCBIfam" id="NF008168">
    <property type="entry name" value="PRK10917.2-2"/>
    <property type="match status" value="1"/>
</dbReference>
<keyword evidence="1" id="KW-0547">Nucleotide-binding</keyword>
<keyword evidence="2" id="KW-0227">DNA damage</keyword>
<dbReference type="GO" id="GO:0005524">
    <property type="term" value="F:ATP binding"/>
    <property type="evidence" value="ECO:0007669"/>
    <property type="project" value="UniProtKB-KW"/>
</dbReference>
<evidence type="ECO:0000256" key="2">
    <source>
        <dbReference type="ARBA" id="ARBA00022763"/>
    </source>
</evidence>
<evidence type="ECO:0000259" key="10">
    <source>
        <dbReference type="PROSITE" id="PS51194"/>
    </source>
</evidence>
<sequence>MIQALNQSISLLPRTAPRTFHIFHKLGITTFFELLNYFPLRHEDYSTIIRITDLDNIIYAQQKVTIKAIVRTCENIYTRRRFTIQKAKVYDSSGEIEVAWFNQPYLREILKPGTIVSLAGGIKSFKGTLSFQAEEFEILKGLSDETVHSGRIVPIYPQTRGLSTKTIREKIYYVLFMYGDDIQDILPVPLLKNLKMIEEQKAYAQIHFPSNKNGLEAARNRLSFDELFIIQLSSTLIRQEWKKDVIGNAFKLKPYEKLLKTFEKSLPFSLTKAQKRCVSEIINDLSSSTPMNRLLQGDVGSGKTVVSAFGAFLAFLNGYKTLFMAPTEILAQQHYASVQKVFENLKKNLRPHTVLITSNKKVSKNELDKASIIIGTHALISGKNSFDNIGYVVVDEQHKFGVIQRAKLKEQGINPHLLSMTATPIPRTAMLTLYGELDVSIIDELPQGRLKIKTYCVLPSKRQDAYNWITKEVKHNKAQVFIVCPLIEESSSESMQNVKAVKAEFERLSKEIFIDLKLGLLHGRMKSNEKDTVISDFAKGKIDILVSTPVVEVGIDIPNATIMMIEAAQRFGMAQLHQLRGRVGRSDKQSYCLLFTEQNAENIRTRLEMFSKVYDGFKLAEYDLKHRGAGNIFGTQQHGIDRLNIASLSDTQLIRQAQKTVKTFLESSYALKDFPFLEERIMKYKIDHISRD</sequence>
<dbReference type="AlphaFoldDB" id="A0A1F7GV49"/>
<protein>
    <recommendedName>
        <fullName evidence="8">Probable DNA 3'-5' helicase RecG</fullName>
    </recommendedName>
</protein>
<evidence type="ECO:0000313" key="11">
    <source>
        <dbReference type="EMBL" id="OGK22910.1"/>
    </source>
</evidence>
<dbReference type="SUPFAM" id="SSF52540">
    <property type="entry name" value="P-loop containing nucleoside triphosphate hydrolases"/>
    <property type="match status" value="2"/>
</dbReference>
<keyword evidence="5" id="KW-0067">ATP-binding</keyword>
<organism evidence="11 12">
    <name type="scientific">Candidatus Roizmanbacteria bacterium RIFCSPHIGHO2_02_FULL_37_24</name>
    <dbReference type="NCBI Taxonomy" id="1802037"/>
    <lineage>
        <taxon>Bacteria</taxon>
        <taxon>Candidatus Roizmaniibacteriota</taxon>
    </lineage>
</organism>
<evidence type="ECO:0000256" key="3">
    <source>
        <dbReference type="ARBA" id="ARBA00022801"/>
    </source>
</evidence>
<dbReference type="Pfam" id="PF19833">
    <property type="entry name" value="RecG_dom3_C"/>
    <property type="match status" value="1"/>
</dbReference>
<dbReference type="Gene3D" id="3.40.50.300">
    <property type="entry name" value="P-loop containing nucleotide triphosphate hydrolases"/>
    <property type="match status" value="2"/>
</dbReference>
<keyword evidence="6" id="KW-0238">DNA-binding</keyword>
<evidence type="ECO:0000256" key="4">
    <source>
        <dbReference type="ARBA" id="ARBA00022806"/>
    </source>
</evidence>
<dbReference type="PANTHER" id="PTHR47964">
    <property type="entry name" value="ATP-DEPENDENT DNA HELICASE HOMOLOG RECG, CHLOROPLASTIC"/>
    <property type="match status" value="1"/>
</dbReference>
<keyword evidence="3" id="KW-0378">Hydrolase</keyword>
<dbReference type="NCBIfam" id="NF008165">
    <property type="entry name" value="PRK10917.1-3"/>
    <property type="match status" value="1"/>
</dbReference>
<gene>
    <name evidence="11" type="ORF">A3C24_03555</name>
</gene>
<keyword evidence="7" id="KW-0234">DNA repair</keyword>
<comment type="caution">
    <text evidence="11">The sequence shown here is derived from an EMBL/GenBank/DDBJ whole genome shotgun (WGS) entry which is preliminary data.</text>
</comment>
<name>A0A1F7GV49_9BACT</name>
<feature type="domain" description="Helicase ATP-binding" evidence="9">
    <location>
        <begin position="284"/>
        <end position="442"/>
    </location>
</feature>
<dbReference type="InterPro" id="IPR014001">
    <property type="entry name" value="Helicase_ATP-bd"/>
</dbReference>